<accession>A0A9N9XRT8</accession>
<dbReference type="EMBL" id="OU900098">
    <property type="protein sequence ID" value="CAG9861901.1"/>
    <property type="molecule type" value="Genomic_DNA"/>
</dbReference>
<evidence type="ECO:0000313" key="2">
    <source>
        <dbReference type="Proteomes" id="UP001153712"/>
    </source>
</evidence>
<protein>
    <submittedName>
        <fullName evidence="1">Uncharacterized protein</fullName>
    </submittedName>
</protein>
<proteinExistence type="predicted"/>
<dbReference type="AlphaFoldDB" id="A0A9N9XRT8"/>
<reference evidence="1" key="1">
    <citation type="submission" date="2022-01" db="EMBL/GenBank/DDBJ databases">
        <authorList>
            <person name="King R."/>
        </authorList>
    </citation>
    <scope>NUCLEOTIDE SEQUENCE</scope>
</reference>
<sequence>MCTRSVLRNLIMIDYNSRYLCFIFITENPKP</sequence>
<organism evidence="1 2">
    <name type="scientific">Phyllotreta striolata</name>
    <name type="common">Striped flea beetle</name>
    <name type="synonym">Crioceris striolata</name>
    <dbReference type="NCBI Taxonomy" id="444603"/>
    <lineage>
        <taxon>Eukaryota</taxon>
        <taxon>Metazoa</taxon>
        <taxon>Ecdysozoa</taxon>
        <taxon>Arthropoda</taxon>
        <taxon>Hexapoda</taxon>
        <taxon>Insecta</taxon>
        <taxon>Pterygota</taxon>
        <taxon>Neoptera</taxon>
        <taxon>Endopterygota</taxon>
        <taxon>Coleoptera</taxon>
        <taxon>Polyphaga</taxon>
        <taxon>Cucujiformia</taxon>
        <taxon>Chrysomeloidea</taxon>
        <taxon>Chrysomelidae</taxon>
        <taxon>Galerucinae</taxon>
        <taxon>Alticini</taxon>
        <taxon>Phyllotreta</taxon>
    </lineage>
</organism>
<keyword evidence="2" id="KW-1185">Reference proteome</keyword>
<dbReference type="Proteomes" id="UP001153712">
    <property type="component" value="Chromosome 5"/>
</dbReference>
<evidence type="ECO:0000313" key="1">
    <source>
        <dbReference type="EMBL" id="CAG9861901.1"/>
    </source>
</evidence>
<gene>
    <name evidence="1" type="ORF">PHYEVI_LOCUS8226</name>
</gene>
<name>A0A9N9XRT8_PHYSR</name>